<dbReference type="SFLD" id="SFLDG01129">
    <property type="entry name" value="C1.5:_HAD__Beta-PGM__Phosphata"/>
    <property type="match status" value="1"/>
</dbReference>
<dbReference type="HAMAP" id="MF_00495">
    <property type="entry name" value="GPH_hydrolase_bact"/>
    <property type="match status" value="1"/>
</dbReference>
<dbReference type="EMBL" id="FOVP01000030">
    <property type="protein sequence ID" value="SFO35228.1"/>
    <property type="molecule type" value="Genomic_DNA"/>
</dbReference>
<dbReference type="OrthoDB" id="9793014at2"/>
<evidence type="ECO:0000256" key="2">
    <source>
        <dbReference type="ARBA" id="ARBA00001946"/>
    </source>
</evidence>
<comment type="cofactor">
    <cofactor evidence="2 10">
        <name>Mg(2+)</name>
        <dbReference type="ChEBI" id="CHEBI:18420"/>
    </cofactor>
</comment>
<dbReference type="GO" id="GO:0006281">
    <property type="term" value="P:DNA repair"/>
    <property type="evidence" value="ECO:0007669"/>
    <property type="project" value="TreeGrafter"/>
</dbReference>
<dbReference type="InterPro" id="IPR023198">
    <property type="entry name" value="PGP-like_dom2"/>
</dbReference>
<comment type="catalytic activity">
    <reaction evidence="1 10">
        <text>2-phosphoglycolate + H2O = glycolate + phosphate</text>
        <dbReference type="Rhea" id="RHEA:14369"/>
        <dbReference type="ChEBI" id="CHEBI:15377"/>
        <dbReference type="ChEBI" id="CHEBI:29805"/>
        <dbReference type="ChEBI" id="CHEBI:43474"/>
        <dbReference type="ChEBI" id="CHEBI:58033"/>
        <dbReference type="EC" id="3.1.3.18"/>
    </reaction>
</comment>
<evidence type="ECO:0000256" key="4">
    <source>
        <dbReference type="ARBA" id="ARBA00006171"/>
    </source>
</evidence>
<dbReference type="Gene3D" id="3.40.50.1000">
    <property type="entry name" value="HAD superfamily/HAD-like"/>
    <property type="match status" value="1"/>
</dbReference>
<dbReference type="NCBIfam" id="TIGR01549">
    <property type="entry name" value="HAD-SF-IA-v1"/>
    <property type="match status" value="1"/>
</dbReference>
<dbReference type="GO" id="GO:0005829">
    <property type="term" value="C:cytosol"/>
    <property type="evidence" value="ECO:0007669"/>
    <property type="project" value="TreeGrafter"/>
</dbReference>
<evidence type="ECO:0000256" key="3">
    <source>
        <dbReference type="ARBA" id="ARBA00004818"/>
    </source>
</evidence>
<dbReference type="GO" id="GO:0008967">
    <property type="term" value="F:phosphoglycolate phosphatase activity"/>
    <property type="evidence" value="ECO:0007669"/>
    <property type="project" value="UniProtKB-UniRule"/>
</dbReference>
<keyword evidence="9 10" id="KW-0119">Carbohydrate metabolism</keyword>
<dbReference type="AlphaFoldDB" id="A0A1I5GGR1"/>
<dbReference type="InterPro" id="IPR050155">
    <property type="entry name" value="HAD-like_hydrolase_sf"/>
</dbReference>
<feature type="binding site" evidence="10">
    <location>
        <position position="8"/>
    </location>
    <ligand>
        <name>Mg(2+)</name>
        <dbReference type="ChEBI" id="CHEBI:18420"/>
    </ligand>
</feature>
<dbReference type="InterPro" id="IPR036412">
    <property type="entry name" value="HAD-like_sf"/>
</dbReference>
<reference evidence="12" key="1">
    <citation type="submission" date="2016-10" db="EMBL/GenBank/DDBJ databases">
        <authorList>
            <person name="Varghese N."/>
            <person name="Submissions S."/>
        </authorList>
    </citation>
    <scope>NUCLEOTIDE SEQUENCE [LARGE SCALE GENOMIC DNA]</scope>
    <source>
        <strain evidence="12">DSM 28463</strain>
    </source>
</reference>
<proteinExistence type="inferred from homology"/>
<dbReference type="SUPFAM" id="SSF56784">
    <property type="entry name" value="HAD-like"/>
    <property type="match status" value="1"/>
</dbReference>
<evidence type="ECO:0000313" key="11">
    <source>
        <dbReference type="EMBL" id="SFO35228.1"/>
    </source>
</evidence>
<comment type="pathway">
    <text evidence="3 10">Organic acid metabolism; glycolate biosynthesis; glycolate from 2-phosphoglycolate: step 1/1.</text>
</comment>
<evidence type="ECO:0000256" key="5">
    <source>
        <dbReference type="ARBA" id="ARBA00013078"/>
    </source>
</evidence>
<dbReference type="SFLD" id="SFLDG01135">
    <property type="entry name" value="C1.5.6:_HAD__Beta-PGM__Phospha"/>
    <property type="match status" value="1"/>
</dbReference>
<keyword evidence="6 10" id="KW-0479">Metal-binding</keyword>
<evidence type="ECO:0000256" key="7">
    <source>
        <dbReference type="ARBA" id="ARBA00022801"/>
    </source>
</evidence>
<dbReference type="InterPro" id="IPR023214">
    <property type="entry name" value="HAD_sf"/>
</dbReference>
<organism evidence="11 12">
    <name type="scientific">Roseovarius lutimaris</name>
    <dbReference type="NCBI Taxonomy" id="1005928"/>
    <lineage>
        <taxon>Bacteria</taxon>
        <taxon>Pseudomonadati</taxon>
        <taxon>Pseudomonadota</taxon>
        <taxon>Alphaproteobacteria</taxon>
        <taxon>Rhodobacterales</taxon>
        <taxon>Roseobacteraceae</taxon>
        <taxon>Roseovarius</taxon>
    </lineage>
</organism>
<dbReference type="NCBIfam" id="TIGR01449">
    <property type="entry name" value="PGP_bact"/>
    <property type="match status" value="1"/>
</dbReference>
<feature type="active site" description="Nucleophile" evidence="10">
    <location>
        <position position="8"/>
    </location>
</feature>
<evidence type="ECO:0000256" key="9">
    <source>
        <dbReference type="ARBA" id="ARBA00023277"/>
    </source>
</evidence>
<comment type="similarity">
    <text evidence="4 10">Belongs to the HAD-like hydrolase superfamily. CbbY/CbbZ/Gph/YieH family.</text>
</comment>
<comment type="function">
    <text evidence="10">Specifically catalyzes the dephosphorylation of 2-phosphoglycolate. Is involved in the dissimilation of the intracellular 2-phosphoglycolate formed during the DNA repair of 3'-phosphoglycolate ends, a major class of DNA lesions induced by oxidative stress.</text>
</comment>
<gene>
    <name evidence="11" type="ORF">SAMN04487859_13025</name>
</gene>
<accession>A0A1I5GGR1</accession>
<sequence length="218" mass="22866">MTRAVIFDLDGTLIDSAPDIHAAANRLMAAHGFAGFAPEETRAFIGHGVPHFIACCLRARGAEATGDLHRQLVGEFEAGYETAVTLTKPYPGVVEALDRLAAQGIALGICTNKPVAPARAVLAHLGLEAHFPVVIGGDSCPQRKPDPLPLQTAVAGLGARRVLYVGDSEVDAETSVRAKLPFALFSEGYRKTPLADIPHHTAFSDFAALPGIAAALLT</sequence>
<dbReference type="UniPathway" id="UPA00865">
    <property type="reaction ID" value="UER00834"/>
</dbReference>
<dbReference type="InterPro" id="IPR037512">
    <property type="entry name" value="PGPase_prok"/>
</dbReference>
<keyword evidence="8 10" id="KW-0460">Magnesium</keyword>
<protein>
    <recommendedName>
        <fullName evidence="5 10">Phosphoglycolate phosphatase</fullName>
        <shortName evidence="10">PGP</shortName>
        <shortName evidence="10">PGPase</shortName>
        <ecNumber evidence="5 10">3.1.3.18</ecNumber>
    </recommendedName>
</protein>
<dbReference type="GO" id="GO:0046872">
    <property type="term" value="F:metal ion binding"/>
    <property type="evidence" value="ECO:0007669"/>
    <property type="project" value="UniProtKB-KW"/>
</dbReference>
<feature type="binding site" evidence="10">
    <location>
        <position position="167"/>
    </location>
    <ligand>
        <name>Mg(2+)</name>
        <dbReference type="ChEBI" id="CHEBI:18420"/>
    </ligand>
</feature>
<dbReference type="InterPro" id="IPR041492">
    <property type="entry name" value="HAD_2"/>
</dbReference>
<dbReference type="GO" id="GO:0005975">
    <property type="term" value="P:carbohydrate metabolic process"/>
    <property type="evidence" value="ECO:0007669"/>
    <property type="project" value="InterPro"/>
</dbReference>
<dbReference type="Gene3D" id="1.10.150.240">
    <property type="entry name" value="Putative phosphatase, domain 2"/>
    <property type="match status" value="1"/>
</dbReference>
<dbReference type="PRINTS" id="PR00413">
    <property type="entry name" value="HADHALOGNASE"/>
</dbReference>
<evidence type="ECO:0000256" key="8">
    <source>
        <dbReference type="ARBA" id="ARBA00022842"/>
    </source>
</evidence>
<dbReference type="STRING" id="1005928.SAMN04487859_13025"/>
<dbReference type="Proteomes" id="UP000198599">
    <property type="component" value="Unassembled WGS sequence"/>
</dbReference>
<feature type="binding site" evidence="10">
    <location>
        <position position="10"/>
    </location>
    <ligand>
        <name>Mg(2+)</name>
        <dbReference type="ChEBI" id="CHEBI:18420"/>
    </ligand>
</feature>
<dbReference type="GO" id="GO:0046295">
    <property type="term" value="P:glycolate biosynthetic process"/>
    <property type="evidence" value="ECO:0007669"/>
    <property type="project" value="UniProtKB-UniRule"/>
</dbReference>
<evidence type="ECO:0000256" key="10">
    <source>
        <dbReference type="HAMAP-Rule" id="MF_00495"/>
    </source>
</evidence>
<evidence type="ECO:0000256" key="6">
    <source>
        <dbReference type="ARBA" id="ARBA00022723"/>
    </source>
</evidence>
<dbReference type="Pfam" id="PF13419">
    <property type="entry name" value="HAD_2"/>
    <property type="match status" value="1"/>
</dbReference>
<dbReference type="InterPro" id="IPR006439">
    <property type="entry name" value="HAD-SF_hydro_IA"/>
</dbReference>
<dbReference type="SFLD" id="SFLDS00003">
    <property type="entry name" value="Haloacid_Dehalogenase"/>
    <property type="match status" value="1"/>
</dbReference>
<dbReference type="EC" id="3.1.3.18" evidence="5 10"/>
<dbReference type="RefSeq" id="WP_092842122.1">
    <property type="nucleotide sequence ID" value="NZ_FOVP01000030.1"/>
</dbReference>
<dbReference type="PANTHER" id="PTHR43434:SF1">
    <property type="entry name" value="PHOSPHOGLYCOLATE PHOSPHATASE"/>
    <property type="match status" value="1"/>
</dbReference>
<dbReference type="PANTHER" id="PTHR43434">
    <property type="entry name" value="PHOSPHOGLYCOLATE PHOSPHATASE"/>
    <property type="match status" value="1"/>
</dbReference>
<name>A0A1I5GGR1_9RHOB</name>
<evidence type="ECO:0000256" key="1">
    <source>
        <dbReference type="ARBA" id="ARBA00000830"/>
    </source>
</evidence>
<evidence type="ECO:0000313" key="12">
    <source>
        <dbReference type="Proteomes" id="UP000198599"/>
    </source>
</evidence>
<keyword evidence="12" id="KW-1185">Reference proteome</keyword>
<keyword evidence="7 10" id="KW-0378">Hydrolase</keyword>